<evidence type="ECO:0000259" key="13">
    <source>
        <dbReference type="PROSITE" id="PS51012"/>
    </source>
</evidence>
<comment type="caution">
    <text evidence="14">The sequence shown here is derived from an EMBL/GenBank/DDBJ whole genome shotgun (WGS) entry which is preliminary data.</text>
</comment>
<feature type="transmembrane region" description="Helical" evidence="12">
    <location>
        <begin position="138"/>
        <end position="156"/>
    </location>
</feature>
<dbReference type="InterPro" id="IPR051784">
    <property type="entry name" value="Nod_factor_ABC_transporter"/>
</dbReference>
<feature type="transmembrane region" description="Helical" evidence="12">
    <location>
        <begin position="191"/>
        <end position="210"/>
    </location>
</feature>
<dbReference type="EMBL" id="JAVDWE010000013">
    <property type="protein sequence ID" value="MDR7096299.1"/>
    <property type="molecule type" value="Genomic_DNA"/>
</dbReference>
<dbReference type="PROSITE" id="PS51012">
    <property type="entry name" value="ABC_TM2"/>
    <property type="match status" value="1"/>
</dbReference>
<name>A0ABU1VFP5_9BURK</name>
<dbReference type="PANTHER" id="PTHR43229:SF2">
    <property type="entry name" value="NODULATION PROTEIN J"/>
    <property type="match status" value="1"/>
</dbReference>
<keyword evidence="9 12" id="KW-1133">Transmembrane helix</keyword>
<evidence type="ECO:0000256" key="6">
    <source>
        <dbReference type="ARBA" id="ARBA00022475"/>
    </source>
</evidence>
<keyword evidence="6 12" id="KW-1003">Cell membrane</keyword>
<accession>A0ABU1VFP5</accession>
<evidence type="ECO:0000256" key="10">
    <source>
        <dbReference type="ARBA" id="ARBA00023136"/>
    </source>
</evidence>
<dbReference type="Proteomes" id="UP001265550">
    <property type="component" value="Unassembled WGS sequence"/>
</dbReference>
<dbReference type="InterPro" id="IPR013525">
    <property type="entry name" value="ABC2_TM"/>
</dbReference>
<feature type="transmembrane region" description="Helical" evidence="12">
    <location>
        <begin position="78"/>
        <end position="101"/>
    </location>
</feature>
<feature type="domain" description="ABC transmembrane type-2" evidence="13">
    <location>
        <begin position="38"/>
        <end position="272"/>
    </location>
</feature>
<keyword evidence="10 12" id="KW-0472">Membrane</keyword>
<evidence type="ECO:0000256" key="4">
    <source>
        <dbReference type="ARBA" id="ARBA00022448"/>
    </source>
</evidence>
<evidence type="ECO:0000256" key="5">
    <source>
        <dbReference type="ARBA" id="ARBA00022458"/>
    </source>
</evidence>
<keyword evidence="8 12" id="KW-0812">Transmembrane</keyword>
<evidence type="ECO:0000256" key="11">
    <source>
        <dbReference type="ARBA" id="ARBA00025119"/>
    </source>
</evidence>
<evidence type="ECO:0000256" key="7">
    <source>
        <dbReference type="ARBA" id="ARBA00022519"/>
    </source>
</evidence>
<evidence type="ECO:0000256" key="12">
    <source>
        <dbReference type="RuleBase" id="RU361157"/>
    </source>
</evidence>
<evidence type="ECO:0000313" key="15">
    <source>
        <dbReference type="Proteomes" id="UP001265550"/>
    </source>
</evidence>
<sequence>MNTATPNAPSHFAPPRLSWRWWPVFLRNLLVWRKLAIPSLVGNIAEPLMWLIAFGYGMGALVGEVNVGTPQGSVAVPYILFLASGSICMSAMNAATFEALYSAFSRMHVQKTWDGIMNAPVSLDDVVLAEMLWAGFKALFSVTAILVVMLALGISHSPKLLLAWPVLLGVGITFSCIALVFNALAKGYDFFTYYFTLFLTPMMFLSGVFFPREQLPGVVRQISDWLPLTNAVELVRPLFMDQWPSQPGLHAAVLLAYTVGAFWLALALTRKRFAR</sequence>
<gene>
    <name evidence="14" type="ORF">J2X09_004056</name>
</gene>
<keyword evidence="15" id="KW-1185">Reference proteome</keyword>
<evidence type="ECO:0000256" key="2">
    <source>
        <dbReference type="ARBA" id="ARBA00008394"/>
    </source>
</evidence>
<evidence type="ECO:0000256" key="9">
    <source>
        <dbReference type="ARBA" id="ARBA00022989"/>
    </source>
</evidence>
<comment type="function">
    <text evidence="11">Part of the ABC transporter complex NodIJ involved in the export of the nodulation factors (Nod factors), the bacterial signal molecules that induce symbiosis and subsequent nodulation induction. Nod factors are LCO (lipo-chitin oligosaccharide), a modified beta-1,4-linked N-acetylglucosamine oligosaccharide. This subunit encodes the transporter.</text>
</comment>
<comment type="similarity">
    <text evidence="2">Belongs to the ABC-2 integral membrane protein family. Lipooligosaccharide exporter (TC 3.A.1.102) subfamily.</text>
</comment>
<dbReference type="InterPro" id="IPR047817">
    <property type="entry name" value="ABC2_TM_bact-type"/>
</dbReference>
<dbReference type="Pfam" id="PF01061">
    <property type="entry name" value="ABC2_membrane"/>
    <property type="match status" value="1"/>
</dbReference>
<feature type="transmembrane region" description="Helical" evidence="12">
    <location>
        <begin position="162"/>
        <end position="184"/>
    </location>
</feature>
<evidence type="ECO:0000313" key="14">
    <source>
        <dbReference type="EMBL" id="MDR7096299.1"/>
    </source>
</evidence>
<feature type="transmembrane region" description="Helical" evidence="12">
    <location>
        <begin position="248"/>
        <end position="269"/>
    </location>
</feature>
<dbReference type="InterPro" id="IPR000412">
    <property type="entry name" value="ABC_2_transport"/>
</dbReference>
<evidence type="ECO:0000256" key="3">
    <source>
        <dbReference type="ARBA" id="ARBA00011350"/>
    </source>
</evidence>
<dbReference type="PANTHER" id="PTHR43229">
    <property type="entry name" value="NODULATION PROTEIN J"/>
    <property type="match status" value="1"/>
</dbReference>
<dbReference type="RefSeq" id="WP_204735073.1">
    <property type="nucleotide sequence ID" value="NZ_JAVDWE010000013.1"/>
</dbReference>
<reference evidence="14 15" key="1">
    <citation type="submission" date="2023-07" db="EMBL/GenBank/DDBJ databases">
        <title>Sorghum-associated microbial communities from plants grown in Nebraska, USA.</title>
        <authorList>
            <person name="Schachtman D."/>
        </authorList>
    </citation>
    <scope>NUCLEOTIDE SEQUENCE [LARGE SCALE GENOMIC DNA]</scope>
    <source>
        <strain evidence="14 15">BE240</strain>
    </source>
</reference>
<keyword evidence="4 12" id="KW-0813">Transport</keyword>
<dbReference type="NCBIfam" id="TIGR01291">
    <property type="entry name" value="nodJ"/>
    <property type="match status" value="1"/>
</dbReference>
<comment type="subcellular location">
    <subcellularLocation>
        <location evidence="1 12">Cell inner membrane</location>
        <topology evidence="1 12">Multi-pass membrane protein</topology>
    </subcellularLocation>
</comment>
<feature type="transmembrane region" description="Helical" evidence="12">
    <location>
        <begin position="35"/>
        <end position="58"/>
    </location>
</feature>
<keyword evidence="5" id="KW-0536">Nodulation</keyword>
<protein>
    <recommendedName>
        <fullName evidence="12">Transport permease protein</fullName>
    </recommendedName>
</protein>
<keyword evidence="7" id="KW-0997">Cell inner membrane</keyword>
<proteinExistence type="inferred from homology"/>
<evidence type="ECO:0000256" key="8">
    <source>
        <dbReference type="ARBA" id="ARBA00022692"/>
    </source>
</evidence>
<organism evidence="14 15">
    <name type="scientific">Hydrogenophaga laconesensis</name>
    <dbReference type="NCBI Taxonomy" id="1805971"/>
    <lineage>
        <taxon>Bacteria</taxon>
        <taxon>Pseudomonadati</taxon>
        <taxon>Pseudomonadota</taxon>
        <taxon>Betaproteobacteria</taxon>
        <taxon>Burkholderiales</taxon>
        <taxon>Comamonadaceae</taxon>
        <taxon>Hydrogenophaga</taxon>
    </lineage>
</organism>
<dbReference type="PRINTS" id="PR00164">
    <property type="entry name" value="ABC2TRNSPORT"/>
</dbReference>
<evidence type="ECO:0000256" key="1">
    <source>
        <dbReference type="ARBA" id="ARBA00004429"/>
    </source>
</evidence>
<dbReference type="InterPro" id="IPR005981">
    <property type="entry name" value="ABC_transptNodJ"/>
</dbReference>
<dbReference type="PIRSF" id="PIRSF006648">
    <property type="entry name" value="DrrB"/>
    <property type="match status" value="1"/>
</dbReference>
<comment type="subunit">
    <text evidence="3">The complex is composed of two ATP-binding proteins (NodI) and two transmembrane proteins (NodJ).</text>
</comment>